<reference evidence="1" key="3">
    <citation type="journal article" date="2017" name="Nature">
        <title>Genome sequence of the progenitor of the wheat D genome Aegilops tauschii.</title>
        <authorList>
            <person name="Luo M.C."/>
            <person name="Gu Y.Q."/>
            <person name="Puiu D."/>
            <person name="Wang H."/>
            <person name="Twardziok S.O."/>
            <person name="Deal K.R."/>
            <person name="Huo N."/>
            <person name="Zhu T."/>
            <person name="Wang L."/>
            <person name="Wang Y."/>
            <person name="McGuire P.E."/>
            <person name="Liu S."/>
            <person name="Long H."/>
            <person name="Ramasamy R.K."/>
            <person name="Rodriguez J.C."/>
            <person name="Van S.L."/>
            <person name="Yuan L."/>
            <person name="Wang Z."/>
            <person name="Xia Z."/>
            <person name="Xiao L."/>
            <person name="Anderson O.D."/>
            <person name="Ouyang S."/>
            <person name="Liang Y."/>
            <person name="Zimin A.V."/>
            <person name="Pertea G."/>
            <person name="Qi P."/>
            <person name="Bennetzen J.L."/>
            <person name="Dai X."/>
            <person name="Dawson M.W."/>
            <person name="Muller H.G."/>
            <person name="Kugler K."/>
            <person name="Rivarola-Duarte L."/>
            <person name="Spannagl M."/>
            <person name="Mayer K.F.X."/>
            <person name="Lu F.H."/>
            <person name="Bevan M.W."/>
            <person name="Leroy P."/>
            <person name="Li P."/>
            <person name="You F.M."/>
            <person name="Sun Q."/>
            <person name="Liu Z."/>
            <person name="Lyons E."/>
            <person name="Wicker T."/>
            <person name="Salzberg S.L."/>
            <person name="Devos K.M."/>
            <person name="Dvorak J."/>
        </authorList>
    </citation>
    <scope>NUCLEOTIDE SEQUENCE [LARGE SCALE GENOMIC DNA]</scope>
    <source>
        <strain evidence="1">cv. AL8/78</strain>
    </source>
</reference>
<dbReference type="AlphaFoldDB" id="A0A453B6Q9"/>
<dbReference type="EnsemblPlants" id="AET2Gv20384400.5">
    <property type="protein sequence ID" value="AET2Gv20384400.5"/>
    <property type="gene ID" value="AET2Gv20384400"/>
</dbReference>
<proteinExistence type="predicted"/>
<evidence type="ECO:0000313" key="1">
    <source>
        <dbReference type="EnsemblPlants" id="AET2Gv20384400.5"/>
    </source>
</evidence>
<reference evidence="1" key="5">
    <citation type="journal article" date="2021" name="G3 (Bethesda)">
        <title>Aegilops tauschii genome assembly Aet v5.0 features greater sequence contiguity and improved annotation.</title>
        <authorList>
            <person name="Wang L."/>
            <person name="Zhu T."/>
            <person name="Rodriguez J.C."/>
            <person name="Deal K.R."/>
            <person name="Dubcovsky J."/>
            <person name="McGuire P.E."/>
            <person name="Lux T."/>
            <person name="Spannagl M."/>
            <person name="Mayer K.F.X."/>
            <person name="Baldrich P."/>
            <person name="Meyers B.C."/>
            <person name="Huo N."/>
            <person name="Gu Y.Q."/>
            <person name="Zhou H."/>
            <person name="Devos K.M."/>
            <person name="Bennetzen J.L."/>
            <person name="Unver T."/>
            <person name="Budak H."/>
            <person name="Gulick P.J."/>
            <person name="Galiba G."/>
            <person name="Kalapos B."/>
            <person name="Nelson D.R."/>
            <person name="Li P."/>
            <person name="You F.M."/>
            <person name="Luo M.C."/>
            <person name="Dvorak J."/>
        </authorList>
    </citation>
    <scope>NUCLEOTIDE SEQUENCE [LARGE SCALE GENOMIC DNA]</scope>
    <source>
        <strain evidence="1">cv. AL8/78</strain>
    </source>
</reference>
<reference evidence="2" key="2">
    <citation type="journal article" date="2017" name="Nat. Plants">
        <title>The Aegilops tauschii genome reveals multiple impacts of transposons.</title>
        <authorList>
            <person name="Zhao G."/>
            <person name="Zou C."/>
            <person name="Li K."/>
            <person name="Wang K."/>
            <person name="Li T."/>
            <person name="Gao L."/>
            <person name="Zhang X."/>
            <person name="Wang H."/>
            <person name="Yang Z."/>
            <person name="Liu X."/>
            <person name="Jiang W."/>
            <person name="Mao L."/>
            <person name="Kong X."/>
            <person name="Jiao Y."/>
            <person name="Jia J."/>
        </authorList>
    </citation>
    <scope>NUCLEOTIDE SEQUENCE [LARGE SCALE GENOMIC DNA]</scope>
    <source>
        <strain evidence="2">cv. AL8/78</strain>
    </source>
</reference>
<reference evidence="2" key="1">
    <citation type="journal article" date="2014" name="Science">
        <title>Ancient hybridizations among the ancestral genomes of bread wheat.</title>
        <authorList>
            <consortium name="International Wheat Genome Sequencing Consortium,"/>
            <person name="Marcussen T."/>
            <person name="Sandve S.R."/>
            <person name="Heier L."/>
            <person name="Spannagl M."/>
            <person name="Pfeifer M."/>
            <person name="Jakobsen K.S."/>
            <person name="Wulff B.B."/>
            <person name="Steuernagel B."/>
            <person name="Mayer K.F."/>
            <person name="Olsen O.A."/>
        </authorList>
    </citation>
    <scope>NUCLEOTIDE SEQUENCE [LARGE SCALE GENOMIC DNA]</scope>
    <source>
        <strain evidence="2">cv. AL8/78</strain>
    </source>
</reference>
<dbReference type="Proteomes" id="UP000015105">
    <property type="component" value="Chromosome 2D"/>
</dbReference>
<keyword evidence="2" id="KW-1185">Reference proteome</keyword>
<name>A0A453B6Q9_AEGTS</name>
<organism evidence="1 2">
    <name type="scientific">Aegilops tauschii subsp. strangulata</name>
    <name type="common">Goatgrass</name>
    <dbReference type="NCBI Taxonomy" id="200361"/>
    <lineage>
        <taxon>Eukaryota</taxon>
        <taxon>Viridiplantae</taxon>
        <taxon>Streptophyta</taxon>
        <taxon>Embryophyta</taxon>
        <taxon>Tracheophyta</taxon>
        <taxon>Spermatophyta</taxon>
        <taxon>Magnoliopsida</taxon>
        <taxon>Liliopsida</taxon>
        <taxon>Poales</taxon>
        <taxon>Poaceae</taxon>
        <taxon>BOP clade</taxon>
        <taxon>Pooideae</taxon>
        <taxon>Triticodae</taxon>
        <taxon>Triticeae</taxon>
        <taxon>Triticinae</taxon>
        <taxon>Aegilops</taxon>
    </lineage>
</organism>
<reference evidence="1" key="4">
    <citation type="submission" date="2019-03" db="UniProtKB">
        <authorList>
            <consortium name="EnsemblPlants"/>
        </authorList>
    </citation>
    <scope>IDENTIFICATION</scope>
</reference>
<sequence>MQSFRSKFHSVVELDSRTTSRGGGWWWKNSATVFSPESSGSFVLGKNSSTVYSKEFAILVQKQDAMHSPPVLIIPANTIYFDRPKVLFLPALKCHRSCTQHRIQLVLARL</sequence>
<accession>A0A453B6Q9</accession>
<evidence type="ECO:0000313" key="2">
    <source>
        <dbReference type="Proteomes" id="UP000015105"/>
    </source>
</evidence>
<protein>
    <submittedName>
        <fullName evidence="1">Uncharacterized protein</fullName>
    </submittedName>
</protein>
<dbReference type="Gramene" id="AET2Gv20384400.5">
    <property type="protein sequence ID" value="AET2Gv20384400.5"/>
    <property type="gene ID" value="AET2Gv20384400"/>
</dbReference>